<dbReference type="Proteomes" id="UP000463224">
    <property type="component" value="Unassembled WGS sequence"/>
</dbReference>
<keyword evidence="2" id="KW-1185">Reference proteome</keyword>
<organism evidence="1 2">
    <name type="scientific">Nitratireductor arenosus</name>
    <dbReference type="NCBI Taxonomy" id="2682096"/>
    <lineage>
        <taxon>Bacteria</taxon>
        <taxon>Pseudomonadati</taxon>
        <taxon>Pseudomonadota</taxon>
        <taxon>Alphaproteobacteria</taxon>
        <taxon>Hyphomicrobiales</taxon>
        <taxon>Phyllobacteriaceae</taxon>
        <taxon>Nitratireductor</taxon>
    </lineage>
</organism>
<protein>
    <submittedName>
        <fullName evidence="1">Uncharacterized protein</fullName>
    </submittedName>
</protein>
<dbReference type="AlphaFoldDB" id="A0A844QQ54"/>
<name>A0A844QQ54_9HYPH</name>
<gene>
    <name evidence="1" type="ORF">GN330_22910</name>
</gene>
<evidence type="ECO:0000313" key="1">
    <source>
        <dbReference type="EMBL" id="MVB00101.1"/>
    </source>
</evidence>
<evidence type="ECO:0000313" key="2">
    <source>
        <dbReference type="Proteomes" id="UP000463224"/>
    </source>
</evidence>
<dbReference type="RefSeq" id="WP_156715978.1">
    <property type="nucleotide sequence ID" value="NZ_WPHG01000010.1"/>
</dbReference>
<accession>A0A844QQ54</accession>
<sequence length="84" mass="9727">MELHVMKLKEPKQPETIERIRFWMVWHENGGSPRVKHWNKQNAMEEAERLAKANPGKTFLILKATGGAIADAPPIKRVRFMTCM</sequence>
<proteinExistence type="predicted"/>
<reference evidence="1 2" key="1">
    <citation type="submission" date="2019-12" db="EMBL/GenBank/DDBJ databases">
        <title>Nitratireductor arenosus sp. nov., Isolated from sea sand, Jeju island, South Korea.</title>
        <authorList>
            <person name="Kim W."/>
        </authorList>
    </citation>
    <scope>NUCLEOTIDE SEQUENCE [LARGE SCALE GENOMIC DNA]</scope>
    <source>
        <strain evidence="1 2">CAU 1489</strain>
    </source>
</reference>
<comment type="caution">
    <text evidence="1">The sequence shown here is derived from an EMBL/GenBank/DDBJ whole genome shotgun (WGS) entry which is preliminary data.</text>
</comment>
<dbReference type="EMBL" id="WPHG01000010">
    <property type="protein sequence ID" value="MVB00101.1"/>
    <property type="molecule type" value="Genomic_DNA"/>
</dbReference>